<dbReference type="InterPro" id="IPR058548">
    <property type="entry name" value="MlaB-like_STAS"/>
</dbReference>
<sequence length="116" mass="12103">MDIHEQVRTVVVTGSPDTADVPGFADRLAELAGDSAGDVVIDVSRCGAFCSAGVQAVLAFARVAKPAGRRVRLVTGEDLITRVVWASHAGELLELHETLRSAYHAVATGSPVAEHG</sequence>
<gene>
    <name evidence="2" type="ORF">BJY18_006599</name>
</gene>
<proteinExistence type="predicted"/>
<dbReference type="SUPFAM" id="SSF52091">
    <property type="entry name" value="SpoIIaa-like"/>
    <property type="match status" value="1"/>
</dbReference>
<organism evidence="2 3">
    <name type="scientific">Amycolatopsis jiangsuensis</name>
    <dbReference type="NCBI Taxonomy" id="1181879"/>
    <lineage>
        <taxon>Bacteria</taxon>
        <taxon>Bacillati</taxon>
        <taxon>Actinomycetota</taxon>
        <taxon>Actinomycetes</taxon>
        <taxon>Pseudonocardiales</taxon>
        <taxon>Pseudonocardiaceae</taxon>
        <taxon>Amycolatopsis</taxon>
    </lineage>
</organism>
<dbReference type="Proteomes" id="UP000581769">
    <property type="component" value="Unassembled WGS sequence"/>
</dbReference>
<dbReference type="Pfam" id="PF13466">
    <property type="entry name" value="STAS_2"/>
    <property type="match status" value="1"/>
</dbReference>
<dbReference type="EMBL" id="JACHMG010000001">
    <property type="protein sequence ID" value="MBB4689114.1"/>
    <property type="molecule type" value="Genomic_DNA"/>
</dbReference>
<protein>
    <submittedName>
        <fullName evidence="2">Anti-anti-sigma regulatory factor</fullName>
    </submittedName>
</protein>
<reference evidence="2 3" key="1">
    <citation type="submission" date="2020-08" db="EMBL/GenBank/DDBJ databases">
        <title>Sequencing the genomes of 1000 actinobacteria strains.</title>
        <authorList>
            <person name="Klenk H.-P."/>
        </authorList>
    </citation>
    <scope>NUCLEOTIDE SEQUENCE [LARGE SCALE GENOMIC DNA]</scope>
    <source>
        <strain evidence="2 3">DSM 45859</strain>
    </source>
</reference>
<keyword evidence="3" id="KW-1185">Reference proteome</keyword>
<dbReference type="CDD" id="cd07043">
    <property type="entry name" value="STAS_anti-anti-sigma_factors"/>
    <property type="match status" value="1"/>
</dbReference>
<name>A0A840J6T7_9PSEU</name>
<evidence type="ECO:0000313" key="3">
    <source>
        <dbReference type="Proteomes" id="UP000581769"/>
    </source>
</evidence>
<comment type="caution">
    <text evidence="2">The sequence shown here is derived from an EMBL/GenBank/DDBJ whole genome shotgun (WGS) entry which is preliminary data.</text>
</comment>
<dbReference type="InterPro" id="IPR002645">
    <property type="entry name" value="STAS_dom"/>
</dbReference>
<evidence type="ECO:0000313" key="2">
    <source>
        <dbReference type="EMBL" id="MBB4689114.1"/>
    </source>
</evidence>
<dbReference type="Gene3D" id="3.30.750.24">
    <property type="entry name" value="STAS domain"/>
    <property type="match status" value="1"/>
</dbReference>
<accession>A0A840J6T7</accession>
<dbReference type="AlphaFoldDB" id="A0A840J6T7"/>
<feature type="domain" description="STAS" evidence="1">
    <location>
        <begin position="1"/>
        <end position="109"/>
    </location>
</feature>
<evidence type="ECO:0000259" key="1">
    <source>
        <dbReference type="PROSITE" id="PS50801"/>
    </source>
</evidence>
<dbReference type="InterPro" id="IPR036513">
    <property type="entry name" value="STAS_dom_sf"/>
</dbReference>
<dbReference type="RefSeq" id="WP_184783701.1">
    <property type="nucleotide sequence ID" value="NZ_JACHMG010000001.1"/>
</dbReference>
<dbReference type="PROSITE" id="PS50801">
    <property type="entry name" value="STAS"/>
    <property type="match status" value="1"/>
</dbReference>